<evidence type="ECO:0000256" key="4">
    <source>
        <dbReference type="ARBA" id="ARBA00022723"/>
    </source>
</evidence>
<evidence type="ECO:0000256" key="9">
    <source>
        <dbReference type="ARBA" id="ARBA00048173"/>
    </source>
</evidence>
<dbReference type="EC" id="2.7.7.49" evidence="1"/>
<sequence length="477" mass="53969">MSDYPTAVGFELTQHSDRLASARLELSPRNERIVHRASLSPVFTMAPRPVVKRSVSAAELTKLLAASLSARWLGDTESVSRRLRKLTGSRAKWVQELAVSLNQQFGKQGYASGAEIIRHLRNNPYLQSARKNNKLFRLPVAEAISAPESDSPSIETDTQLVDFLGLPSLRALEWLLLPHLRRQTNVDHYTRRTLHQTNGKTRLIEEPRPVLKRVQRLILTEILSHVPIHDVAHAYRPERSVFTCAAPHTDCRVVLRMDIRDFFGTITLRRVAAQFRRCGYPRPIAFTLARLCTAATPITSESTEREQHLTIPHLPQGAPSSPTLANAVAFQLDRRLAGLTRAVDANYTRYADDLLFSGGQCLASRVDRIATTVAVIAMEEGFQIAHRKTRTMFSGHQQRVLGLTVNQKLNCDRRQYELLRAILTNCLRHGWESQNRDSHPNFAEHLRGRIAQIVQANPNRGQRLLHLYEQVSWNDPG</sequence>
<dbReference type="GO" id="GO:0003723">
    <property type="term" value="F:RNA binding"/>
    <property type="evidence" value="ECO:0007669"/>
    <property type="project" value="InterPro"/>
</dbReference>
<keyword evidence="3" id="KW-0548">Nucleotidyltransferase</keyword>
<evidence type="ECO:0000256" key="2">
    <source>
        <dbReference type="ARBA" id="ARBA00022679"/>
    </source>
</evidence>
<protein>
    <recommendedName>
        <fullName evidence="1">RNA-directed DNA polymerase</fullName>
        <ecNumber evidence="1">2.7.7.49</ecNumber>
    </recommendedName>
</protein>
<dbReference type="InterPro" id="IPR043502">
    <property type="entry name" value="DNA/RNA_pol_sf"/>
</dbReference>
<dbReference type="InterPro" id="IPR000123">
    <property type="entry name" value="Reverse_transcriptase_msDNA"/>
</dbReference>
<dbReference type="InterPro" id="IPR051083">
    <property type="entry name" value="GrpII_Intron_Splice-Mob/Def"/>
</dbReference>
<keyword evidence="4" id="KW-0479">Metal-binding</keyword>
<comment type="caution">
    <text evidence="11">The sequence shown here is derived from an EMBL/GenBank/DDBJ whole genome shotgun (WGS) entry which is preliminary data.</text>
</comment>
<dbReference type="InterPro" id="IPR000477">
    <property type="entry name" value="RT_dom"/>
</dbReference>
<dbReference type="EMBL" id="ANOH01000392">
    <property type="protein sequence ID" value="EMI53010.1"/>
    <property type="molecule type" value="Genomic_DNA"/>
</dbReference>
<accession>M5TV13</accession>
<dbReference type="PATRIC" id="fig|1263870.3.peg.5891"/>
<dbReference type="GO" id="GO:0046872">
    <property type="term" value="F:metal ion binding"/>
    <property type="evidence" value="ECO:0007669"/>
    <property type="project" value="UniProtKB-KW"/>
</dbReference>
<evidence type="ECO:0000313" key="12">
    <source>
        <dbReference type="Proteomes" id="UP000011885"/>
    </source>
</evidence>
<comment type="catalytic activity">
    <reaction evidence="9">
        <text>DNA(n) + a 2'-deoxyribonucleoside 5'-triphosphate = DNA(n+1) + diphosphate</text>
        <dbReference type="Rhea" id="RHEA:22508"/>
        <dbReference type="Rhea" id="RHEA-COMP:17339"/>
        <dbReference type="Rhea" id="RHEA-COMP:17340"/>
        <dbReference type="ChEBI" id="CHEBI:33019"/>
        <dbReference type="ChEBI" id="CHEBI:61560"/>
        <dbReference type="ChEBI" id="CHEBI:173112"/>
        <dbReference type="EC" id="2.7.7.49"/>
    </reaction>
</comment>
<dbReference type="PRINTS" id="PR00866">
    <property type="entry name" value="RNADNAPOLMS"/>
</dbReference>
<dbReference type="SUPFAM" id="SSF56672">
    <property type="entry name" value="DNA/RNA polymerases"/>
    <property type="match status" value="1"/>
</dbReference>
<dbReference type="AlphaFoldDB" id="M5TV13"/>
<dbReference type="PANTHER" id="PTHR34047">
    <property type="entry name" value="NUCLEAR INTRON MATURASE 1, MITOCHONDRIAL-RELATED"/>
    <property type="match status" value="1"/>
</dbReference>
<evidence type="ECO:0000259" key="10">
    <source>
        <dbReference type="PROSITE" id="PS50878"/>
    </source>
</evidence>
<dbReference type="PROSITE" id="PS50878">
    <property type="entry name" value="RT_POL"/>
    <property type="match status" value="1"/>
</dbReference>
<dbReference type="GO" id="GO:0003964">
    <property type="term" value="F:RNA-directed DNA polymerase activity"/>
    <property type="evidence" value="ECO:0007669"/>
    <property type="project" value="UniProtKB-KW"/>
</dbReference>
<keyword evidence="6 11" id="KW-0695">RNA-directed DNA polymerase</keyword>
<keyword evidence="5" id="KW-0460">Magnesium</keyword>
<keyword evidence="12" id="KW-1185">Reference proteome</keyword>
<comment type="similarity">
    <text evidence="8">Belongs to the bacterial reverse transcriptase family.</text>
</comment>
<evidence type="ECO:0000256" key="5">
    <source>
        <dbReference type="ARBA" id="ARBA00022842"/>
    </source>
</evidence>
<evidence type="ECO:0000256" key="1">
    <source>
        <dbReference type="ARBA" id="ARBA00012493"/>
    </source>
</evidence>
<evidence type="ECO:0000256" key="6">
    <source>
        <dbReference type="ARBA" id="ARBA00022918"/>
    </source>
</evidence>
<keyword evidence="7" id="KW-0051">Antiviral defense</keyword>
<reference evidence="11 12" key="1">
    <citation type="journal article" date="2013" name="Mar. Genomics">
        <title>Expression of sulfatases in Rhodopirellula baltica and the diversity of sulfatases in the genus Rhodopirellula.</title>
        <authorList>
            <person name="Wegner C.E."/>
            <person name="Richter-Heitmann T."/>
            <person name="Klindworth A."/>
            <person name="Klockow C."/>
            <person name="Richter M."/>
            <person name="Achstetter T."/>
            <person name="Glockner F.O."/>
            <person name="Harder J."/>
        </authorList>
    </citation>
    <scope>NUCLEOTIDE SEQUENCE [LARGE SCALE GENOMIC DNA]</scope>
    <source>
        <strain evidence="11 12">SM41</strain>
    </source>
</reference>
<evidence type="ECO:0000256" key="7">
    <source>
        <dbReference type="ARBA" id="ARBA00023118"/>
    </source>
</evidence>
<evidence type="ECO:0000313" key="11">
    <source>
        <dbReference type="EMBL" id="EMI53010.1"/>
    </source>
</evidence>
<feature type="domain" description="Reverse transcriptase" evidence="10">
    <location>
        <begin position="175"/>
        <end position="405"/>
    </location>
</feature>
<name>M5TV13_9BACT</name>
<dbReference type="Proteomes" id="UP000011885">
    <property type="component" value="Unassembled WGS sequence"/>
</dbReference>
<dbReference type="PANTHER" id="PTHR34047:SF7">
    <property type="entry name" value="RNA-DIRECTED DNA POLYMERASE"/>
    <property type="match status" value="1"/>
</dbReference>
<proteinExistence type="inferred from homology"/>
<evidence type="ECO:0000256" key="3">
    <source>
        <dbReference type="ARBA" id="ARBA00022695"/>
    </source>
</evidence>
<dbReference type="CDD" id="cd03487">
    <property type="entry name" value="RT_Bac_retron_II"/>
    <property type="match status" value="1"/>
</dbReference>
<keyword evidence="2" id="KW-0808">Transferase</keyword>
<dbReference type="RefSeq" id="WP_008686567.1">
    <property type="nucleotide sequence ID" value="NZ_ANOH01000392.1"/>
</dbReference>
<evidence type="ECO:0000256" key="8">
    <source>
        <dbReference type="ARBA" id="ARBA00034120"/>
    </source>
</evidence>
<organism evidence="11 12">
    <name type="scientific">Rhodopirellula sallentina SM41</name>
    <dbReference type="NCBI Taxonomy" id="1263870"/>
    <lineage>
        <taxon>Bacteria</taxon>
        <taxon>Pseudomonadati</taxon>
        <taxon>Planctomycetota</taxon>
        <taxon>Planctomycetia</taxon>
        <taxon>Pirellulales</taxon>
        <taxon>Pirellulaceae</taxon>
        <taxon>Rhodopirellula</taxon>
    </lineage>
</organism>
<dbReference type="Pfam" id="PF00078">
    <property type="entry name" value="RVT_1"/>
    <property type="match status" value="1"/>
</dbReference>
<dbReference type="GO" id="GO:0051607">
    <property type="term" value="P:defense response to virus"/>
    <property type="evidence" value="ECO:0007669"/>
    <property type="project" value="UniProtKB-KW"/>
</dbReference>
<gene>
    <name evidence="11" type="ORF">RSSM_05564</name>
</gene>